<protein>
    <submittedName>
        <fullName evidence="1">Uncharacterized protein</fullName>
    </submittedName>
</protein>
<sequence>IYHFRLRRSCSRYDDTLCPGKSMRTYPGPTENRTQTSSVWICFEPRTSPRSIPRGEGRLNNKTYNIRKG</sequence>
<reference evidence="1" key="1">
    <citation type="journal article" date="2016" name="PLoS ONE">
        <title>A Deep Insight into the Sialome of Male and Female Aedes aegypti Mosquitoes.</title>
        <authorList>
            <person name="Ribeiro J.M."/>
            <person name="Martin-Martin I."/>
            <person name="Arca B."/>
            <person name="Calvo E."/>
        </authorList>
    </citation>
    <scope>NUCLEOTIDE SEQUENCE</scope>
    <source>
        <strain evidence="1">Liverpool</strain>
        <tissue evidence="1">Salivary glands</tissue>
    </source>
</reference>
<organism evidence="1">
    <name type="scientific">Aedes aegypti</name>
    <name type="common">Yellowfever mosquito</name>
    <name type="synonym">Culex aegypti</name>
    <dbReference type="NCBI Taxonomy" id="7159"/>
    <lineage>
        <taxon>Eukaryota</taxon>
        <taxon>Metazoa</taxon>
        <taxon>Ecdysozoa</taxon>
        <taxon>Arthropoda</taxon>
        <taxon>Hexapoda</taxon>
        <taxon>Insecta</taxon>
        <taxon>Pterygota</taxon>
        <taxon>Neoptera</taxon>
        <taxon>Endopterygota</taxon>
        <taxon>Diptera</taxon>
        <taxon>Nematocera</taxon>
        <taxon>Culicoidea</taxon>
        <taxon>Culicidae</taxon>
        <taxon>Culicinae</taxon>
        <taxon>Aedini</taxon>
        <taxon>Aedes</taxon>
        <taxon>Stegomyia</taxon>
    </lineage>
</organism>
<dbReference type="EMBL" id="GDUN01001084">
    <property type="protein sequence ID" value="JAN94835.1"/>
    <property type="molecule type" value="mRNA"/>
</dbReference>
<feature type="non-terminal residue" evidence="1">
    <location>
        <position position="1"/>
    </location>
</feature>
<dbReference type="AlphaFoldDB" id="A0A0P6K0N5"/>
<feature type="non-terminal residue" evidence="1">
    <location>
        <position position="69"/>
    </location>
</feature>
<evidence type="ECO:0000313" key="1">
    <source>
        <dbReference type="EMBL" id="JAN94835.1"/>
    </source>
</evidence>
<name>A0A0P6K0N5_AEDAE</name>
<proteinExistence type="evidence at transcript level"/>
<accession>A0A0P6K0N5</accession>